<dbReference type="InterPro" id="IPR006652">
    <property type="entry name" value="Kelch_1"/>
</dbReference>
<dbReference type="PANTHER" id="PTHR24412:SF35">
    <property type="entry name" value="ACTIN-BINDING PROTEIN IPP"/>
    <property type="match status" value="1"/>
</dbReference>
<dbReference type="InterPro" id="IPR017096">
    <property type="entry name" value="BTB-kelch_protein"/>
</dbReference>
<keyword evidence="5" id="KW-0833">Ubl conjugation pathway</keyword>
<dbReference type="Proteomes" id="UP001307889">
    <property type="component" value="Chromosome 8"/>
</dbReference>
<dbReference type="Pfam" id="PF24681">
    <property type="entry name" value="Kelch_KLHDC2_KLHL20_DRC7"/>
    <property type="match status" value="1"/>
</dbReference>
<dbReference type="SUPFAM" id="SSF54695">
    <property type="entry name" value="POZ domain"/>
    <property type="match status" value="1"/>
</dbReference>
<evidence type="ECO:0000256" key="3">
    <source>
        <dbReference type="ARBA" id="ARBA00022441"/>
    </source>
</evidence>
<evidence type="ECO:0000256" key="4">
    <source>
        <dbReference type="ARBA" id="ARBA00022737"/>
    </source>
</evidence>
<dbReference type="InterPro" id="IPR015915">
    <property type="entry name" value="Kelch-typ_b-propeller"/>
</dbReference>
<reference evidence="9 10" key="1">
    <citation type="submission" date="2023-09" db="EMBL/GenBank/DDBJ databases">
        <title>Nesidiocoris tenuis whole genome shotgun sequence.</title>
        <authorList>
            <person name="Shibata T."/>
            <person name="Shimoda M."/>
            <person name="Kobayashi T."/>
            <person name="Uehara T."/>
        </authorList>
    </citation>
    <scope>NUCLEOTIDE SEQUENCE [LARGE SCALE GENOMIC DNA]</scope>
    <source>
        <strain evidence="9 10">Japan</strain>
    </source>
</reference>
<comment type="function">
    <text evidence="7">Probable substrate-specific adapter of an E3 ubiquitin-protein ligase complex which mediates the ubiquitination and subsequent proteasomal degradation of target proteins. May have a role in synapse differentiation and growth.</text>
</comment>
<dbReference type="Pfam" id="PF01344">
    <property type="entry name" value="Kelch_1"/>
    <property type="match status" value="1"/>
</dbReference>
<feature type="domain" description="BTB" evidence="8">
    <location>
        <begin position="78"/>
        <end position="145"/>
    </location>
</feature>
<evidence type="ECO:0000256" key="6">
    <source>
        <dbReference type="ARBA" id="ARBA00023203"/>
    </source>
</evidence>
<dbReference type="SMART" id="SM00612">
    <property type="entry name" value="Kelch"/>
    <property type="match status" value="6"/>
</dbReference>
<keyword evidence="10" id="KW-1185">Reference proteome</keyword>
<sequence>MPPMRSKSSGILDVQQFNNNNQKYCNFLLAPKGEALNKGRGGKTEGAATPPGKLFQSSVHSGNVLRNLNALRLNNKLCDVEIVAGDAVIKAHRSVLSASSPYFQAMFSTGLVEEEMDRIEIHYIQSNILRSIIDFIYTGEIVLGQDNVQELMIAGDMLEIKEIVLGCTSFLRNELHVSNAIGMYRFAEDHNCTELAKIAITFIENHFPEIVNEEEFCELPKNPLIKFLDSELLKVDSEYQVFQSVMKWINYDLLSRKRYVFELLSHVRLPLVSVPLLDRAIVEISDVSLKVALRSVRKDVVMKKGNLVPLVAYPRLCAKKTIFIIGGGKRELVSAWTRSLECTYDTLERFDCFTGEWYQGIEPMEIGRILPGAAALNGKIFVVGGEHECQILADGEAYDPLTNTWTKIASMTVPRCEFGLCAVEGELYALGGWVGDDIGGSIERYNPVLDEWTLEGKLPEPRFSMGVVSYEGYIYIVGGCTHSQRHVQDFLRFDPSTGEVKNLAPMLEPRSQIGCAILDGFLYVVGGLNRDHHVLRSVERYCFEQNKWTNVGMLKKGRASPAVAAASGYLYVLGGDQTHEVNFYRAQVTISSVERYDPVKNVWEDSPSLPDSRSEATAVVL</sequence>
<evidence type="ECO:0000313" key="9">
    <source>
        <dbReference type="EMBL" id="BES97141.1"/>
    </source>
</evidence>
<protein>
    <recommendedName>
        <fullName evidence="2">Kelch-like protein diablo</fullName>
    </recommendedName>
</protein>
<organism evidence="9 10">
    <name type="scientific">Nesidiocoris tenuis</name>
    <dbReference type="NCBI Taxonomy" id="355587"/>
    <lineage>
        <taxon>Eukaryota</taxon>
        <taxon>Metazoa</taxon>
        <taxon>Ecdysozoa</taxon>
        <taxon>Arthropoda</taxon>
        <taxon>Hexapoda</taxon>
        <taxon>Insecta</taxon>
        <taxon>Pterygota</taxon>
        <taxon>Neoptera</taxon>
        <taxon>Paraneoptera</taxon>
        <taxon>Hemiptera</taxon>
        <taxon>Heteroptera</taxon>
        <taxon>Panheteroptera</taxon>
        <taxon>Cimicomorpha</taxon>
        <taxon>Miridae</taxon>
        <taxon>Dicyphina</taxon>
        <taxon>Nesidiocoris</taxon>
    </lineage>
</organism>
<proteinExistence type="predicted"/>
<dbReference type="InterPro" id="IPR011043">
    <property type="entry name" value="Gal_Oxase/kelch_b-propeller"/>
</dbReference>
<dbReference type="InterPro" id="IPR011333">
    <property type="entry name" value="SKP1/BTB/POZ_sf"/>
</dbReference>
<keyword evidence="6" id="KW-0009">Actin-binding</keyword>
<keyword evidence="4" id="KW-0677">Repeat</keyword>
<dbReference type="EMBL" id="AP028916">
    <property type="protein sequence ID" value="BES97141.1"/>
    <property type="molecule type" value="Genomic_DNA"/>
</dbReference>
<dbReference type="Pfam" id="PF00651">
    <property type="entry name" value="BTB"/>
    <property type="match status" value="1"/>
</dbReference>
<evidence type="ECO:0000256" key="5">
    <source>
        <dbReference type="ARBA" id="ARBA00022786"/>
    </source>
</evidence>
<dbReference type="PROSITE" id="PS50097">
    <property type="entry name" value="BTB"/>
    <property type="match status" value="1"/>
</dbReference>
<dbReference type="InterPro" id="IPR011705">
    <property type="entry name" value="BACK"/>
</dbReference>
<keyword evidence="3" id="KW-0880">Kelch repeat</keyword>
<gene>
    <name evidence="9" type="ORF">NTJ_09955</name>
</gene>
<comment type="pathway">
    <text evidence="1">Protein modification; protein ubiquitination.</text>
</comment>
<dbReference type="SMART" id="SM00225">
    <property type="entry name" value="BTB"/>
    <property type="match status" value="1"/>
</dbReference>
<evidence type="ECO:0000259" key="8">
    <source>
        <dbReference type="PROSITE" id="PS50097"/>
    </source>
</evidence>
<evidence type="ECO:0000313" key="10">
    <source>
        <dbReference type="Proteomes" id="UP001307889"/>
    </source>
</evidence>
<evidence type="ECO:0000256" key="1">
    <source>
        <dbReference type="ARBA" id="ARBA00004906"/>
    </source>
</evidence>
<dbReference type="SUPFAM" id="SSF50965">
    <property type="entry name" value="Galactose oxidase, central domain"/>
    <property type="match status" value="1"/>
</dbReference>
<dbReference type="Gene3D" id="2.120.10.80">
    <property type="entry name" value="Kelch-type beta propeller"/>
    <property type="match status" value="2"/>
</dbReference>
<accession>A0ABN7B1U6</accession>
<evidence type="ECO:0000256" key="7">
    <source>
        <dbReference type="ARBA" id="ARBA00043912"/>
    </source>
</evidence>
<dbReference type="Gene3D" id="3.30.710.10">
    <property type="entry name" value="Potassium Channel Kv1.1, Chain A"/>
    <property type="match status" value="1"/>
</dbReference>
<dbReference type="InterPro" id="IPR000210">
    <property type="entry name" value="BTB/POZ_dom"/>
</dbReference>
<dbReference type="SMART" id="SM00875">
    <property type="entry name" value="BACK"/>
    <property type="match status" value="1"/>
</dbReference>
<dbReference type="PANTHER" id="PTHR24412">
    <property type="entry name" value="KELCH PROTEIN"/>
    <property type="match status" value="1"/>
</dbReference>
<evidence type="ECO:0000256" key="2">
    <source>
        <dbReference type="ARBA" id="ARBA00013699"/>
    </source>
</evidence>
<name>A0ABN7B1U6_9HEMI</name>
<dbReference type="PIRSF" id="PIRSF037037">
    <property type="entry name" value="Kelch-like_protein_gigaxonin"/>
    <property type="match status" value="1"/>
</dbReference>
<dbReference type="Gene3D" id="1.25.40.420">
    <property type="match status" value="1"/>
</dbReference>
<dbReference type="Pfam" id="PF07707">
    <property type="entry name" value="BACK"/>
    <property type="match status" value="1"/>
</dbReference>